<evidence type="ECO:0000313" key="2">
    <source>
        <dbReference type="EMBL" id="SDD08703.1"/>
    </source>
</evidence>
<organism evidence="2 3">
    <name type="scientific">Streptomyces prasinopilosus</name>
    <dbReference type="NCBI Taxonomy" id="67344"/>
    <lineage>
        <taxon>Bacteria</taxon>
        <taxon>Bacillati</taxon>
        <taxon>Actinomycetota</taxon>
        <taxon>Actinomycetes</taxon>
        <taxon>Kitasatosporales</taxon>
        <taxon>Streptomycetaceae</taxon>
        <taxon>Streptomyces</taxon>
    </lineage>
</organism>
<dbReference type="Proteomes" id="UP000182100">
    <property type="component" value="Unassembled WGS sequence"/>
</dbReference>
<dbReference type="InterPro" id="IPR009081">
    <property type="entry name" value="PP-bd_ACP"/>
</dbReference>
<dbReference type="Pfam" id="PF00550">
    <property type="entry name" value="PP-binding"/>
    <property type="match status" value="1"/>
</dbReference>
<gene>
    <name evidence="2" type="ORF">SAMN05216505_10536</name>
</gene>
<protein>
    <submittedName>
        <fullName evidence="2">Acyl carrier protein</fullName>
    </submittedName>
</protein>
<name>A0A1G6RW77_9ACTN</name>
<dbReference type="EMBL" id="FMZK01000005">
    <property type="protein sequence ID" value="SDD08703.1"/>
    <property type="molecule type" value="Genomic_DNA"/>
</dbReference>
<dbReference type="InterPro" id="IPR036736">
    <property type="entry name" value="ACP-like_sf"/>
</dbReference>
<keyword evidence="3" id="KW-1185">Reference proteome</keyword>
<dbReference type="RefSeq" id="WP_055571676.1">
    <property type="nucleotide sequence ID" value="NZ_FMZK01000005.1"/>
</dbReference>
<reference evidence="3" key="1">
    <citation type="submission" date="2016-10" db="EMBL/GenBank/DDBJ databases">
        <authorList>
            <person name="Varghese N."/>
            <person name="Submissions S."/>
        </authorList>
    </citation>
    <scope>NUCLEOTIDE SEQUENCE [LARGE SCALE GENOMIC DNA]</scope>
    <source>
        <strain evidence="3">CGMCC 4.3504</strain>
    </source>
</reference>
<proteinExistence type="predicted"/>
<dbReference type="SUPFAM" id="SSF47336">
    <property type="entry name" value="ACP-like"/>
    <property type="match status" value="1"/>
</dbReference>
<accession>A0A1G6RW77</accession>
<feature type="domain" description="Carrier" evidence="1">
    <location>
        <begin position="8"/>
        <end position="87"/>
    </location>
</feature>
<dbReference type="Gene3D" id="1.10.1200.10">
    <property type="entry name" value="ACP-like"/>
    <property type="match status" value="1"/>
</dbReference>
<sequence length="91" mass="10215">MSSATQFTQTEARVRGVLAEVLAGKVLPEQITVDADMVQELGLDSLQAIQFLLRVEDEFDVELDYETLSLDHLRSVRYFTAEVLGRLVGEK</sequence>
<dbReference type="PROSITE" id="PS50075">
    <property type="entry name" value="CARRIER"/>
    <property type="match status" value="1"/>
</dbReference>
<evidence type="ECO:0000313" key="3">
    <source>
        <dbReference type="Proteomes" id="UP000182100"/>
    </source>
</evidence>
<dbReference type="STRING" id="67344.SAMN05216505_10536"/>
<dbReference type="AlphaFoldDB" id="A0A1G6RW77"/>
<evidence type="ECO:0000259" key="1">
    <source>
        <dbReference type="PROSITE" id="PS50075"/>
    </source>
</evidence>